<dbReference type="Pfam" id="PF00440">
    <property type="entry name" value="TetR_N"/>
    <property type="match status" value="1"/>
</dbReference>
<dbReference type="PANTHER" id="PTHR30055">
    <property type="entry name" value="HTH-TYPE TRANSCRIPTIONAL REGULATOR RUTR"/>
    <property type="match status" value="1"/>
</dbReference>
<dbReference type="Gene3D" id="1.10.357.10">
    <property type="entry name" value="Tetracycline Repressor, domain 2"/>
    <property type="match status" value="1"/>
</dbReference>
<keyword evidence="1" id="KW-0805">Transcription regulation</keyword>
<dbReference type="STRING" id="1108812.AWC16_14365"/>
<dbReference type="Proteomes" id="UP000193866">
    <property type="component" value="Unassembled WGS sequence"/>
</dbReference>
<keyword evidence="2 4" id="KW-0238">DNA-binding</keyword>
<evidence type="ECO:0000313" key="6">
    <source>
        <dbReference type="EMBL" id="ORW10542.1"/>
    </source>
</evidence>
<feature type="domain" description="HTH tetR-type" evidence="5">
    <location>
        <begin position="10"/>
        <end position="70"/>
    </location>
</feature>
<comment type="caution">
    <text evidence="6">The sequence shown here is derived from an EMBL/GenBank/DDBJ whole genome shotgun (WGS) entry which is preliminary data.</text>
</comment>
<dbReference type="GO" id="GO:0000976">
    <property type="term" value="F:transcription cis-regulatory region binding"/>
    <property type="evidence" value="ECO:0007669"/>
    <property type="project" value="TreeGrafter"/>
</dbReference>
<sequence length="207" mass="22720">MQSLRDKYVENTRQTLLDTAAQLFAEREYADLSAEELVRAAGLTRGALYHHFDGKKGLFEAVVDRLEQAAAQRIREAVDSSTDPLERVQRGVEAFLDVCIEPVYRHVVLLQGPIALGWRRWRELDQKHLNGLIVEAARDLHDAGLITAHPPELVASAFYGSLTDMSLTIAESGDVERGRAQAAALARALLNGLVATPISRPKGAVKG</sequence>
<feature type="DNA-binding region" description="H-T-H motif" evidence="4">
    <location>
        <begin position="33"/>
        <end position="52"/>
    </location>
</feature>
<evidence type="ECO:0000256" key="3">
    <source>
        <dbReference type="ARBA" id="ARBA00023163"/>
    </source>
</evidence>
<dbReference type="GO" id="GO:0003700">
    <property type="term" value="F:DNA-binding transcription factor activity"/>
    <property type="evidence" value="ECO:0007669"/>
    <property type="project" value="TreeGrafter"/>
</dbReference>
<keyword evidence="7" id="KW-1185">Reference proteome</keyword>
<dbReference type="PANTHER" id="PTHR30055:SF234">
    <property type="entry name" value="HTH-TYPE TRANSCRIPTIONAL REGULATOR BETI"/>
    <property type="match status" value="1"/>
</dbReference>
<evidence type="ECO:0000259" key="5">
    <source>
        <dbReference type="PROSITE" id="PS50977"/>
    </source>
</evidence>
<evidence type="ECO:0000256" key="4">
    <source>
        <dbReference type="PROSITE-ProRule" id="PRU00335"/>
    </source>
</evidence>
<dbReference type="InterPro" id="IPR001647">
    <property type="entry name" value="HTH_TetR"/>
</dbReference>
<dbReference type="PROSITE" id="PS50977">
    <property type="entry name" value="HTH_TETR_2"/>
    <property type="match status" value="1"/>
</dbReference>
<accession>A0A1X1YHE5</accession>
<dbReference type="SUPFAM" id="SSF46689">
    <property type="entry name" value="Homeodomain-like"/>
    <property type="match status" value="1"/>
</dbReference>
<dbReference type="RefSeq" id="WP_085265172.1">
    <property type="nucleotide sequence ID" value="NZ_LQPG01000022.1"/>
</dbReference>
<dbReference type="EMBL" id="LQPG01000022">
    <property type="protein sequence ID" value="ORW10542.1"/>
    <property type="molecule type" value="Genomic_DNA"/>
</dbReference>
<organism evidence="6 7">
    <name type="scientific">Mycolicibacter longobardus</name>
    <dbReference type="NCBI Taxonomy" id="1108812"/>
    <lineage>
        <taxon>Bacteria</taxon>
        <taxon>Bacillati</taxon>
        <taxon>Actinomycetota</taxon>
        <taxon>Actinomycetes</taxon>
        <taxon>Mycobacteriales</taxon>
        <taxon>Mycobacteriaceae</taxon>
        <taxon>Mycolicibacter</taxon>
    </lineage>
</organism>
<dbReference type="PRINTS" id="PR00455">
    <property type="entry name" value="HTHTETR"/>
</dbReference>
<name>A0A1X1YHE5_9MYCO</name>
<dbReference type="InterPro" id="IPR049484">
    <property type="entry name" value="Rv0078-like_C"/>
</dbReference>
<evidence type="ECO:0000313" key="7">
    <source>
        <dbReference type="Proteomes" id="UP000193866"/>
    </source>
</evidence>
<evidence type="ECO:0000256" key="1">
    <source>
        <dbReference type="ARBA" id="ARBA00023015"/>
    </source>
</evidence>
<dbReference type="InterPro" id="IPR050109">
    <property type="entry name" value="HTH-type_TetR-like_transc_reg"/>
</dbReference>
<reference evidence="6 7" key="1">
    <citation type="submission" date="2016-01" db="EMBL/GenBank/DDBJ databases">
        <title>The new phylogeny of the genus Mycobacterium.</title>
        <authorList>
            <person name="Tarcisio F."/>
            <person name="Conor M."/>
            <person name="Antonella G."/>
            <person name="Elisabetta G."/>
            <person name="Giulia F.S."/>
            <person name="Sara T."/>
            <person name="Anna F."/>
            <person name="Clotilde B."/>
            <person name="Roberto B."/>
            <person name="Veronica D.S."/>
            <person name="Fabio R."/>
            <person name="Monica P."/>
            <person name="Olivier J."/>
            <person name="Enrico T."/>
            <person name="Nicola S."/>
        </authorList>
    </citation>
    <scope>NUCLEOTIDE SEQUENCE [LARGE SCALE GENOMIC DNA]</scope>
    <source>
        <strain evidence="6 7">DSM 45394</strain>
    </source>
</reference>
<dbReference type="OrthoDB" id="9805134at2"/>
<dbReference type="Pfam" id="PF21351">
    <property type="entry name" value="TetR_C_41"/>
    <property type="match status" value="1"/>
</dbReference>
<proteinExistence type="predicted"/>
<dbReference type="AlphaFoldDB" id="A0A1X1YHE5"/>
<keyword evidence="3" id="KW-0804">Transcription</keyword>
<dbReference type="InterPro" id="IPR009057">
    <property type="entry name" value="Homeodomain-like_sf"/>
</dbReference>
<protein>
    <submittedName>
        <fullName evidence="6">Transcriptional regulator</fullName>
    </submittedName>
</protein>
<evidence type="ECO:0000256" key="2">
    <source>
        <dbReference type="ARBA" id="ARBA00023125"/>
    </source>
</evidence>
<gene>
    <name evidence="6" type="ORF">AWC16_14365</name>
</gene>